<accession>A0A915K6J4</accession>
<evidence type="ECO:0000313" key="1">
    <source>
        <dbReference type="Proteomes" id="UP000887565"/>
    </source>
</evidence>
<dbReference type="Proteomes" id="UP000887565">
    <property type="component" value="Unplaced"/>
</dbReference>
<proteinExistence type="predicted"/>
<evidence type="ECO:0000313" key="2">
    <source>
        <dbReference type="WBParaSite" id="nRc.2.0.1.t34340-RA"/>
    </source>
</evidence>
<dbReference type="WBParaSite" id="nRc.2.0.1.t34340-RA">
    <property type="protein sequence ID" value="nRc.2.0.1.t34340-RA"/>
    <property type="gene ID" value="nRc.2.0.1.g34340"/>
</dbReference>
<keyword evidence="1" id="KW-1185">Reference proteome</keyword>
<protein>
    <submittedName>
        <fullName evidence="2">Uncharacterized protein</fullName>
    </submittedName>
</protein>
<sequence length="93" mass="11116">MRAKTGTKWQAKSRGKVRDKLGLNGRLNKGWLAAVWPMKKLMDLLEYVYFLDEVMHEDWEEDQVDRPLTRNRKGPLQMYGDIEFKLTYGLRKR</sequence>
<dbReference type="AlphaFoldDB" id="A0A915K6J4"/>
<reference evidence="2" key="1">
    <citation type="submission" date="2022-11" db="UniProtKB">
        <authorList>
            <consortium name="WormBaseParasite"/>
        </authorList>
    </citation>
    <scope>IDENTIFICATION</scope>
</reference>
<name>A0A915K6J4_ROMCU</name>
<organism evidence="1 2">
    <name type="scientific">Romanomermis culicivorax</name>
    <name type="common">Nematode worm</name>
    <dbReference type="NCBI Taxonomy" id="13658"/>
    <lineage>
        <taxon>Eukaryota</taxon>
        <taxon>Metazoa</taxon>
        <taxon>Ecdysozoa</taxon>
        <taxon>Nematoda</taxon>
        <taxon>Enoplea</taxon>
        <taxon>Dorylaimia</taxon>
        <taxon>Mermithida</taxon>
        <taxon>Mermithoidea</taxon>
        <taxon>Mermithidae</taxon>
        <taxon>Romanomermis</taxon>
    </lineage>
</organism>